<dbReference type="Proteomes" id="UP000193689">
    <property type="component" value="Unassembled WGS sequence"/>
</dbReference>
<keyword evidence="3" id="KW-1185">Reference proteome</keyword>
<feature type="compositionally biased region" description="Basic and acidic residues" evidence="1">
    <location>
        <begin position="218"/>
        <end position="227"/>
    </location>
</feature>
<sequence length="354" mass="38733">MASSAESTVSNTPSPSPPPTEFFSHDIKPKIHAQNVQAVSEWIDNDGATRSLGDAANVTMDLHFEPSASSAFFKLRVPCFLKHNNTVSKSPTSLFVFITPDRIQQLAIEDEQSSHKNKLRNTTICLRFTLTKPCDLVGPRHMVPLRAKNAKEGAVLDSLRALAQQTCFAVRIACRVLSKAQRHTLARAVSSSPGLAPTAGHDSLSSLYNGKGGIVHQFDGDKDKNEDCPPAYADIGPPAPAPPLDDKIPAEKEIADSAFLSRSRKRPRGASSSDADIEDNATNPKSDTKVQRLEAENQILRKQVEALSREVAAMGDRILELSQRFEVVEDEVSDAKVNITEELRDDLRRNYGVN</sequence>
<feature type="region of interest" description="Disordered" evidence="1">
    <location>
        <begin position="1"/>
        <end position="25"/>
    </location>
</feature>
<dbReference type="OrthoDB" id="47007at2759"/>
<feature type="compositionally biased region" description="Polar residues" evidence="1">
    <location>
        <begin position="270"/>
        <end position="285"/>
    </location>
</feature>
<evidence type="ECO:0000313" key="3">
    <source>
        <dbReference type="Proteomes" id="UP000193689"/>
    </source>
</evidence>
<proteinExistence type="predicted"/>
<feature type="region of interest" description="Disordered" evidence="1">
    <location>
        <begin position="215"/>
        <end position="291"/>
    </location>
</feature>
<reference evidence="2 3" key="1">
    <citation type="submission" date="2016-07" db="EMBL/GenBank/DDBJ databases">
        <title>Pervasive Adenine N6-methylation of Active Genes in Fungi.</title>
        <authorList>
            <consortium name="DOE Joint Genome Institute"/>
            <person name="Mondo S.J."/>
            <person name="Dannebaum R.O."/>
            <person name="Kuo R.C."/>
            <person name="Labutti K."/>
            <person name="Haridas S."/>
            <person name="Kuo A."/>
            <person name="Salamov A."/>
            <person name="Ahrendt S.R."/>
            <person name="Lipzen A."/>
            <person name="Sullivan W."/>
            <person name="Andreopoulos W.B."/>
            <person name="Clum A."/>
            <person name="Lindquist E."/>
            <person name="Daum C."/>
            <person name="Ramamoorthy G.K."/>
            <person name="Gryganskyi A."/>
            <person name="Culley D."/>
            <person name="Magnuson J.K."/>
            <person name="James T.Y."/>
            <person name="O'Malley M.A."/>
            <person name="Stajich J.E."/>
            <person name="Spatafora J.W."/>
            <person name="Visel A."/>
            <person name="Grigoriev I.V."/>
        </authorList>
    </citation>
    <scope>NUCLEOTIDE SEQUENCE [LARGE SCALE GENOMIC DNA]</scope>
    <source>
        <strain evidence="2 3">CBS 129021</strain>
    </source>
</reference>
<evidence type="ECO:0000256" key="1">
    <source>
        <dbReference type="SAM" id="MobiDB-lite"/>
    </source>
</evidence>
<protein>
    <submittedName>
        <fullName evidence="2">Uncharacterized protein</fullName>
    </submittedName>
</protein>
<dbReference type="STRING" id="1141098.A0A1Y2E8C5"/>
<feature type="compositionally biased region" description="Basic and acidic residues" evidence="1">
    <location>
        <begin position="244"/>
        <end position="255"/>
    </location>
</feature>
<dbReference type="AlphaFoldDB" id="A0A1Y2E8C5"/>
<evidence type="ECO:0000313" key="2">
    <source>
        <dbReference type="EMBL" id="ORY67574.1"/>
    </source>
</evidence>
<gene>
    <name evidence="2" type="ORF">BCR38DRAFT_472943</name>
</gene>
<dbReference type="InParanoid" id="A0A1Y2E8C5"/>
<accession>A0A1Y2E8C5</accession>
<dbReference type="GeneID" id="63779137"/>
<comment type="caution">
    <text evidence="2">The sequence shown here is derived from an EMBL/GenBank/DDBJ whole genome shotgun (WGS) entry which is preliminary data.</text>
</comment>
<dbReference type="EMBL" id="MCFJ01000004">
    <property type="protein sequence ID" value="ORY67574.1"/>
    <property type="molecule type" value="Genomic_DNA"/>
</dbReference>
<organism evidence="2 3">
    <name type="scientific">Pseudomassariella vexata</name>
    <dbReference type="NCBI Taxonomy" id="1141098"/>
    <lineage>
        <taxon>Eukaryota</taxon>
        <taxon>Fungi</taxon>
        <taxon>Dikarya</taxon>
        <taxon>Ascomycota</taxon>
        <taxon>Pezizomycotina</taxon>
        <taxon>Sordariomycetes</taxon>
        <taxon>Xylariomycetidae</taxon>
        <taxon>Amphisphaeriales</taxon>
        <taxon>Pseudomassariaceae</taxon>
        <taxon>Pseudomassariella</taxon>
    </lineage>
</organism>
<name>A0A1Y2E8C5_9PEZI</name>
<dbReference type="RefSeq" id="XP_040718198.1">
    <property type="nucleotide sequence ID" value="XM_040862925.1"/>
</dbReference>